<feature type="domain" description="Peptidase S8/S53" evidence="9">
    <location>
        <begin position="160"/>
        <end position="380"/>
    </location>
</feature>
<evidence type="ECO:0000256" key="3">
    <source>
        <dbReference type="ARBA" id="ARBA00022729"/>
    </source>
</evidence>
<dbReference type="InterPro" id="IPR015500">
    <property type="entry name" value="Peptidase_S8_subtilisin-rel"/>
</dbReference>
<dbReference type="EMBL" id="JAWRVE010000267">
    <property type="protein sequence ID" value="KAL1846479.1"/>
    <property type="molecule type" value="Genomic_DNA"/>
</dbReference>
<feature type="domain" description="Inhibitor I9" evidence="10">
    <location>
        <begin position="36"/>
        <end position="103"/>
    </location>
</feature>
<comment type="caution">
    <text evidence="11">The sequence shown here is derived from an EMBL/GenBank/DDBJ whole genome shotgun (WGS) entry which is preliminary data.</text>
</comment>
<evidence type="ECO:0000256" key="4">
    <source>
        <dbReference type="ARBA" id="ARBA00022801"/>
    </source>
</evidence>
<feature type="active site" description="Charge relay system" evidence="6">
    <location>
        <position position="194"/>
    </location>
</feature>
<keyword evidence="5 6" id="KW-0720">Serine protease</keyword>
<evidence type="ECO:0000256" key="2">
    <source>
        <dbReference type="ARBA" id="ARBA00022670"/>
    </source>
</evidence>
<evidence type="ECO:0000256" key="8">
    <source>
        <dbReference type="SAM" id="SignalP"/>
    </source>
</evidence>
<dbReference type="InterPro" id="IPR000209">
    <property type="entry name" value="Peptidase_S8/S53_dom"/>
</dbReference>
<dbReference type="PROSITE" id="PS00137">
    <property type="entry name" value="SUBTILASE_HIS"/>
    <property type="match status" value="1"/>
</dbReference>
<dbReference type="Pfam" id="PF00082">
    <property type="entry name" value="Peptidase_S8"/>
    <property type="match status" value="1"/>
</dbReference>
<evidence type="ECO:0000256" key="1">
    <source>
        <dbReference type="ARBA" id="ARBA00011073"/>
    </source>
</evidence>
<dbReference type="Pfam" id="PF05922">
    <property type="entry name" value="Inhibitor_I9"/>
    <property type="match status" value="1"/>
</dbReference>
<dbReference type="PANTHER" id="PTHR43806">
    <property type="entry name" value="PEPTIDASE S8"/>
    <property type="match status" value="1"/>
</dbReference>
<proteinExistence type="inferred from homology"/>
<accession>A0ABR3VW35</accession>
<evidence type="ECO:0000313" key="12">
    <source>
        <dbReference type="Proteomes" id="UP001583177"/>
    </source>
</evidence>
<feature type="signal peptide" evidence="8">
    <location>
        <begin position="1"/>
        <end position="20"/>
    </location>
</feature>
<name>A0ABR3VW35_9PEZI</name>
<dbReference type="InterPro" id="IPR036852">
    <property type="entry name" value="Peptidase_S8/S53_dom_sf"/>
</dbReference>
<feature type="active site" description="Charge relay system" evidence="6">
    <location>
        <position position="162"/>
    </location>
</feature>
<dbReference type="PROSITE" id="PS51892">
    <property type="entry name" value="SUBTILASE"/>
    <property type="match status" value="1"/>
</dbReference>
<keyword evidence="2 6" id="KW-0645">Protease</keyword>
<gene>
    <name evidence="11" type="ORF">Daus18300_014249</name>
</gene>
<protein>
    <recommendedName>
        <fullName evidence="13">Alkaline proteinase</fullName>
    </recommendedName>
</protein>
<dbReference type="SUPFAM" id="SSF52743">
    <property type="entry name" value="Subtilisin-like"/>
    <property type="match status" value="1"/>
</dbReference>
<dbReference type="Proteomes" id="UP001583177">
    <property type="component" value="Unassembled WGS sequence"/>
</dbReference>
<evidence type="ECO:0000256" key="5">
    <source>
        <dbReference type="ARBA" id="ARBA00022825"/>
    </source>
</evidence>
<keyword evidence="4 6" id="KW-0378">Hydrolase</keyword>
<dbReference type="PROSITE" id="PS00136">
    <property type="entry name" value="SUBTILASE_ASP"/>
    <property type="match status" value="1"/>
</dbReference>
<dbReference type="InterPro" id="IPR023827">
    <property type="entry name" value="Peptidase_S8_Asp-AS"/>
</dbReference>
<comment type="similarity">
    <text evidence="1 6 7">Belongs to the peptidase S8 family.</text>
</comment>
<dbReference type="CDD" id="cd04077">
    <property type="entry name" value="Peptidases_S8_PCSK9_ProteinaseK_like"/>
    <property type="match status" value="1"/>
</dbReference>
<feature type="chain" id="PRO_5046697347" description="Alkaline proteinase" evidence="8">
    <location>
        <begin position="21"/>
        <end position="404"/>
    </location>
</feature>
<dbReference type="InterPro" id="IPR022398">
    <property type="entry name" value="Peptidase_S8_His-AS"/>
</dbReference>
<dbReference type="Gene3D" id="3.40.50.200">
    <property type="entry name" value="Peptidase S8/S53 domain"/>
    <property type="match status" value="1"/>
</dbReference>
<dbReference type="SUPFAM" id="SSF54897">
    <property type="entry name" value="Protease propeptides/inhibitors"/>
    <property type="match status" value="1"/>
</dbReference>
<evidence type="ECO:0000259" key="10">
    <source>
        <dbReference type="Pfam" id="PF05922"/>
    </source>
</evidence>
<dbReference type="PROSITE" id="PS00138">
    <property type="entry name" value="SUBTILASE_SER"/>
    <property type="match status" value="1"/>
</dbReference>
<dbReference type="PANTHER" id="PTHR43806:SF58">
    <property type="entry name" value="ALKALINE PROTEASE 1-RELATED"/>
    <property type="match status" value="1"/>
</dbReference>
<feature type="active site" description="Charge relay system" evidence="6">
    <location>
        <position position="350"/>
    </location>
</feature>
<evidence type="ECO:0008006" key="13">
    <source>
        <dbReference type="Google" id="ProtNLM"/>
    </source>
</evidence>
<dbReference type="InterPro" id="IPR010259">
    <property type="entry name" value="S8pro/Inhibitor_I9"/>
</dbReference>
<dbReference type="PRINTS" id="PR00723">
    <property type="entry name" value="SUBTILISIN"/>
</dbReference>
<organism evidence="11 12">
    <name type="scientific">Diaporthe australafricana</name>
    <dbReference type="NCBI Taxonomy" id="127596"/>
    <lineage>
        <taxon>Eukaryota</taxon>
        <taxon>Fungi</taxon>
        <taxon>Dikarya</taxon>
        <taxon>Ascomycota</taxon>
        <taxon>Pezizomycotina</taxon>
        <taxon>Sordariomycetes</taxon>
        <taxon>Sordariomycetidae</taxon>
        <taxon>Diaporthales</taxon>
        <taxon>Diaporthaceae</taxon>
        <taxon>Diaporthe</taxon>
    </lineage>
</organism>
<evidence type="ECO:0000256" key="6">
    <source>
        <dbReference type="PROSITE-ProRule" id="PRU01240"/>
    </source>
</evidence>
<evidence type="ECO:0000256" key="7">
    <source>
        <dbReference type="RuleBase" id="RU003355"/>
    </source>
</evidence>
<evidence type="ECO:0000313" key="11">
    <source>
        <dbReference type="EMBL" id="KAL1846479.1"/>
    </source>
</evidence>
<sequence length="404" mass="42994">MSRFSIILLALAPLVTLIASLPISDVGTQPGHSPRSYIIQFKEDVNVAAHAEWVRSVHVRNLAKRSKVALGYDGVKTIFRQLNGYIGEFDDLTIEEIKAHPDANGIFEPFQFPSGSVSSLRDPVTQPNATWGLSLISHRDTGATDYIYDASAGEGHYAYVLDSGINVEHVDFGGRASLGYNALKAQEHVDDTGHGTHVAGTIGSTTYGVAKRCNLISVKISNATNWSFSNLLDGMDWALDDMITSNRTEKSVVNVSGGGPTSTAVNNAVLAAYRKGMTLVAAAGNGNRVSTWISPAGANGAIAVASVDRERRRAALSNYGPVISVFAPGEDTLSTWIGSDQATHITNGTSMAAPHVAGVALYLQRLEGLTTPDALKARLEELSIKDVVQDSQNSPNRLLYTGAA</sequence>
<keyword evidence="12" id="KW-1185">Reference proteome</keyword>
<dbReference type="InterPro" id="IPR050131">
    <property type="entry name" value="Peptidase_S8_subtilisin-like"/>
</dbReference>
<keyword evidence="3 8" id="KW-0732">Signal</keyword>
<dbReference type="InterPro" id="IPR023828">
    <property type="entry name" value="Peptidase_S8_Ser-AS"/>
</dbReference>
<evidence type="ECO:0000259" key="9">
    <source>
        <dbReference type="Pfam" id="PF00082"/>
    </source>
</evidence>
<reference evidence="11 12" key="1">
    <citation type="journal article" date="2024" name="IMA Fungus">
        <title>IMA Genome - F19 : A genome assembly and annotation guide to empower mycologists, including annotated draft genome sequences of Ceratocystis pirilliformis, Diaporthe australafricana, Fusarium ophioides, Paecilomyces lecythidis, and Sporothrix stenoceras.</title>
        <authorList>
            <person name="Aylward J."/>
            <person name="Wilson A.M."/>
            <person name="Visagie C.M."/>
            <person name="Spraker J."/>
            <person name="Barnes I."/>
            <person name="Buitendag C."/>
            <person name="Ceriani C."/>
            <person name="Del Mar Angel L."/>
            <person name="du Plessis D."/>
            <person name="Fuchs T."/>
            <person name="Gasser K."/>
            <person name="Kramer D."/>
            <person name="Li W."/>
            <person name="Munsamy K."/>
            <person name="Piso A."/>
            <person name="Price J.L."/>
            <person name="Sonnekus B."/>
            <person name="Thomas C."/>
            <person name="van der Nest A."/>
            <person name="van Dijk A."/>
            <person name="van Heerden A."/>
            <person name="van Vuuren N."/>
            <person name="Yilmaz N."/>
            <person name="Duong T.A."/>
            <person name="van der Merwe N.A."/>
            <person name="Wingfield M.J."/>
            <person name="Wingfield B.D."/>
        </authorList>
    </citation>
    <scope>NUCLEOTIDE SEQUENCE [LARGE SCALE GENOMIC DNA]</scope>
    <source>
        <strain evidence="11 12">CMW 18300</strain>
    </source>
</reference>
<dbReference type="InterPro" id="IPR034193">
    <property type="entry name" value="PCSK9_ProteinaseK-like"/>
</dbReference>